<protein>
    <submittedName>
        <fullName evidence="2">Uncharacterized protein</fullName>
    </submittedName>
</protein>
<proteinExistence type="predicted"/>
<dbReference type="Gene3D" id="1.20.58.70">
    <property type="match status" value="1"/>
</dbReference>
<name>A0AAV7WEX2_PLEWA</name>
<dbReference type="AlphaFoldDB" id="A0AAV7WEX2"/>
<feature type="coiled-coil region" evidence="1">
    <location>
        <begin position="9"/>
        <end position="78"/>
    </location>
</feature>
<gene>
    <name evidence="2" type="ORF">NDU88_006473</name>
</gene>
<organism evidence="2 3">
    <name type="scientific">Pleurodeles waltl</name>
    <name type="common">Iberian ribbed newt</name>
    <dbReference type="NCBI Taxonomy" id="8319"/>
    <lineage>
        <taxon>Eukaryota</taxon>
        <taxon>Metazoa</taxon>
        <taxon>Chordata</taxon>
        <taxon>Craniata</taxon>
        <taxon>Vertebrata</taxon>
        <taxon>Euteleostomi</taxon>
        <taxon>Amphibia</taxon>
        <taxon>Batrachia</taxon>
        <taxon>Caudata</taxon>
        <taxon>Salamandroidea</taxon>
        <taxon>Salamandridae</taxon>
        <taxon>Pleurodelinae</taxon>
        <taxon>Pleurodeles</taxon>
    </lineage>
</organism>
<accession>A0AAV7WEX2</accession>
<dbReference type="SUPFAM" id="SSF57997">
    <property type="entry name" value="Tropomyosin"/>
    <property type="match status" value="1"/>
</dbReference>
<evidence type="ECO:0000313" key="2">
    <source>
        <dbReference type="EMBL" id="KAJ1211112.1"/>
    </source>
</evidence>
<evidence type="ECO:0000256" key="1">
    <source>
        <dbReference type="SAM" id="Coils"/>
    </source>
</evidence>
<comment type="caution">
    <text evidence="2">The sequence shown here is derived from an EMBL/GenBank/DDBJ whole genome shotgun (WGS) entry which is preliminary data.</text>
</comment>
<reference evidence="2" key="1">
    <citation type="journal article" date="2022" name="bioRxiv">
        <title>Sequencing and chromosome-scale assembly of the giantPleurodeles waltlgenome.</title>
        <authorList>
            <person name="Brown T."/>
            <person name="Elewa A."/>
            <person name="Iarovenko S."/>
            <person name="Subramanian E."/>
            <person name="Araus A.J."/>
            <person name="Petzold A."/>
            <person name="Susuki M."/>
            <person name="Suzuki K.-i.T."/>
            <person name="Hayashi T."/>
            <person name="Toyoda A."/>
            <person name="Oliveira C."/>
            <person name="Osipova E."/>
            <person name="Leigh N.D."/>
            <person name="Simon A."/>
            <person name="Yun M.H."/>
        </authorList>
    </citation>
    <scope>NUCLEOTIDE SEQUENCE</scope>
    <source>
        <strain evidence="2">20211129_DDA</strain>
        <tissue evidence="2">Liver</tissue>
    </source>
</reference>
<keyword evidence="3" id="KW-1185">Reference proteome</keyword>
<keyword evidence="1" id="KW-0175">Coiled coil</keyword>
<sequence length="102" mass="11794">MHPRRARKIEALEQKIDAMIMDLALLRDDHRHSVKQVTASERKLSETTSVVTEASNRLNDVEQRLKVLEARVEDAENRARRNSIPEKIEKNDMVGYLETSIV</sequence>
<dbReference type="Proteomes" id="UP001066276">
    <property type="component" value="Chromosome 1_2"/>
</dbReference>
<evidence type="ECO:0000313" key="3">
    <source>
        <dbReference type="Proteomes" id="UP001066276"/>
    </source>
</evidence>
<dbReference type="EMBL" id="JANPWB010000002">
    <property type="protein sequence ID" value="KAJ1211112.1"/>
    <property type="molecule type" value="Genomic_DNA"/>
</dbReference>